<keyword evidence="3" id="KW-0328">Glycosyltransferase</keyword>
<keyword evidence="3" id="KW-0808">Transferase</keyword>
<dbReference type="Gene3D" id="3.40.50.2000">
    <property type="entry name" value="Glycogen Phosphorylase B"/>
    <property type="match status" value="2"/>
</dbReference>
<accession>A0A1T5I0D3</accession>
<reference evidence="3 4" key="1">
    <citation type="submission" date="2017-02" db="EMBL/GenBank/DDBJ databases">
        <authorList>
            <person name="Peterson S.W."/>
        </authorList>
    </citation>
    <scope>NUCLEOTIDE SEQUENCE [LARGE SCALE GENOMIC DNA]</scope>
    <source>
        <strain evidence="4">type strain: NCCB 100098</strain>
    </source>
</reference>
<dbReference type="PANTHER" id="PTHR12526:SF630">
    <property type="entry name" value="GLYCOSYLTRANSFERASE"/>
    <property type="match status" value="1"/>
</dbReference>
<dbReference type="RefSeq" id="WP_080157361.1">
    <property type="nucleotide sequence ID" value="NZ_FUZI01000003.1"/>
</dbReference>
<evidence type="ECO:0000259" key="2">
    <source>
        <dbReference type="Pfam" id="PF13439"/>
    </source>
</evidence>
<dbReference type="AlphaFoldDB" id="A0A1T5I0D3"/>
<dbReference type="GO" id="GO:0016757">
    <property type="term" value="F:glycosyltransferase activity"/>
    <property type="evidence" value="ECO:0007669"/>
    <property type="project" value="UniProtKB-KW"/>
</dbReference>
<organism evidence="3 4">
    <name type="scientific">Photobacterium piscicola</name>
    <dbReference type="NCBI Taxonomy" id="1378299"/>
    <lineage>
        <taxon>Bacteria</taxon>
        <taxon>Pseudomonadati</taxon>
        <taxon>Pseudomonadota</taxon>
        <taxon>Gammaproteobacteria</taxon>
        <taxon>Vibrionales</taxon>
        <taxon>Vibrionaceae</taxon>
        <taxon>Photobacterium</taxon>
    </lineage>
</organism>
<dbReference type="Pfam" id="PF00534">
    <property type="entry name" value="Glycos_transf_1"/>
    <property type="match status" value="1"/>
</dbReference>
<dbReference type="InterPro" id="IPR028098">
    <property type="entry name" value="Glyco_trans_4-like_N"/>
</dbReference>
<evidence type="ECO:0000313" key="3">
    <source>
        <dbReference type="EMBL" id="SKC32435.1"/>
    </source>
</evidence>
<dbReference type="PANTHER" id="PTHR12526">
    <property type="entry name" value="GLYCOSYLTRANSFERASE"/>
    <property type="match status" value="1"/>
</dbReference>
<dbReference type="Pfam" id="PF13439">
    <property type="entry name" value="Glyco_transf_4"/>
    <property type="match status" value="1"/>
</dbReference>
<protein>
    <submittedName>
        <fullName evidence="3">GalNAc-alpha-(1-&gt;4)-GalNAc-alpha-(1-&gt;3)-diNAcBac-PP-undecaprenol alpha-1,4-N-acetyl-D-galactosaminyltransferase</fullName>
        <ecNumber evidence="3">2.4.1.292</ecNumber>
    </submittedName>
</protein>
<feature type="domain" description="Glycosyltransferase subfamily 4-like N-terminal" evidence="2">
    <location>
        <begin position="15"/>
        <end position="169"/>
    </location>
</feature>
<feature type="domain" description="Glycosyl transferase family 1" evidence="1">
    <location>
        <begin position="182"/>
        <end position="332"/>
    </location>
</feature>
<sequence length="362" mass="41184">MKKIVFFTGSLNRSGGTERVSAIIANKLADNGFSVQFLSLYDGEQSVFPLNDNIKKDTLFEHNLNFKKHYHKVIIKLRKYIKDNNIDVLINIESMLALYSVPACFGVNIRNICWEHFNFNVDLGLKLRKVSRQLAAFFCDDVITLTETDKKLWLKNARCRANITAISNPASFDLSLPRQGVNSKIAISAGRLTYQKGFDYLLDAWSLVIKQRQDWKLRIVGSGEEQRALQTQAEKLGINNYIEWVSHVSNMSEQYQQADLYVMSSRFEGLPMVLLEAISSGLPLVSFDCETGPKEIIDSTCGWLAKDGDITALADKMLTAFTTFENDSEYAKYSQAAITKCRSEFAIEPIMNQWMKLLNYEK</sequence>
<dbReference type="CDD" id="cd03820">
    <property type="entry name" value="GT4_AmsD-like"/>
    <property type="match status" value="1"/>
</dbReference>
<dbReference type="SUPFAM" id="SSF53756">
    <property type="entry name" value="UDP-Glycosyltransferase/glycogen phosphorylase"/>
    <property type="match status" value="1"/>
</dbReference>
<name>A0A1T5I0D3_9GAMM</name>
<gene>
    <name evidence="3" type="primary">pglH</name>
    <name evidence="3" type="ORF">CZ809_01951</name>
</gene>
<evidence type="ECO:0000259" key="1">
    <source>
        <dbReference type="Pfam" id="PF00534"/>
    </source>
</evidence>
<evidence type="ECO:0000313" key="4">
    <source>
        <dbReference type="Proteomes" id="UP000189966"/>
    </source>
</evidence>
<dbReference type="GO" id="GO:1901135">
    <property type="term" value="P:carbohydrate derivative metabolic process"/>
    <property type="evidence" value="ECO:0007669"/>
    <property type="project" value="UniProtKB-ARBA"/>
</dbReference>
<dbReference type="OrthoDB" id="9792269at2"/>
<proteinExistence type="predicted"/>
<dbReference type="Proteomes" id="UP000189966">
    <property type="component" value="Unassembled WGS sequence"/>
</dbReference>
<dbReference type="EMBL" id="FUZI01000003">
    <property type="protein sequence ID" value="SKC32435.1"/>
    <property type="molecule type" value="Genomic_DNA"/>
</dbReference>
<dbReference type="EC" id="2.4.1.292" evidence="3"/>
<dbReference type="InterPro" id="IPR001296">
    <property type="entry name" value="Glyco_trans_1"/>
</dbReference>